<dbReference type="SUPFAM" id="SSF51261">
    <property type="entry name" value="Duplicated hybrid motif"/>
    <property type="match status" value="1"/>
</dbReference>
<dbReference type="GO" id="GO:0090563">
    <property type="term" value="F:protein-phosphocysteine-sugar phosphotransferase activity"/>
    <property type="evidence" value="ECO:0007669"/>
    <property type="project" value="TreeGrafter"/>
</dbReference>
<dbReference type="PANTHER" id="PTHR30009">
    <property type="entry name" value="CYTOCHROME C-TYPE SYNTHESIS PROTEIN AND PTS TRANSMEMBRANE COMPONENT"/>
    <property type="match status" value="1"/>
</dbReference>
<dbReference type="NCBIfam" id="TIGR00830">
    <property type="entry name" value="PTBA"/>
    <property type="match status" value="1"/>
</dbReference>
<feature type="transmembrane region" description="Helical" evidence="12">
    <location>
        <begin position="239"/>
        <end position="260"/>
    </location>
</feature>
<feature type="transmembrane region" description="Helical" evidence="12">
    <location>
        <begin position="56"/>
        <end position="89"/>
    </location>
</feature>
<evidence type="ECO:0000256" key="4">
    <source>
        <dbReference type="ARBA" id="ARBA00022597"/>
    </source>
</evidence>
<dbReference type="GO" id="GO:0016301">
    <property type="term" value="F:kinase activity"/>
    <property type="evidence" value="ECO:0007669"/>
    <property type="project" value="UniProtKB-KW"/>
</dbReference>
<dbReference type="PANTHER" id="PTHR30009:SF24">
    <property type="entry name" value="PTS SYSTEM, IIBC COMPONENT"/>
    <property type="match status" value="1"/>
</dbReference>
<evidence type="ECO:0000256" key="6">
    <source>
        <dbReference type="ARBA" id="ARBA00022683"/>
    </source>
</evidence>
<dbReference type="AlphaFoldDB" id="A0A1H3EU65"/>
<feature type="domain" description="PTS EIIB type-1" evidence="14">
    <location>
        <begin position="443"/>
        <end position="524"/>
    </location>
</feature>
<evidence type="ECO:0000256" key="11">
    <source>
        <dbReference type="PROSITE-ProRule" id="PRU00421"/>
    </source>
</evidence>
<dbReference type="GO" id="GO:0008982">
    <property type="term" value="F:protein-N(PI)-phosphohistidine-sugar phosphotransferase activity"/>
    <property type="evidence" value="ECO:0007669"/>
    <property type="project" value="InterPro"/>
</dbReference>
<evidence type="ECO:0000256" key="3">
    <source>
        <dbReference type="ARBA" id="ARBA00022475"/>
    </source>
</evidence>
<dbReference type="PROSITE" id="PS51103">
    <property type="entry name" value="PTS_EIIC_TYPE_1"/>
    <property type="match status" value="1"/>
</dbReference>
<gene>
    <name evidence="16" type="ORF">SAMN04488579_10849</name>
</gene>
<evidence type="ECO:0000259" key="13">
    <source>
        <dbReference type="PROSITE" id="PS51093"/>
    </source>
</evidence>
<evidence type="ECO:0000256" key="5">
    <source>
        <dbReference type="ARBA" id="ARBA00022679"/>
    </source>
</evidence>
<dbReference type="Gene3D" id="3.30.1360.60">
    <property type="entry name" value="Glucose permease domain IIB"/>
    <property type="match status" value="1"/>
</dbReference>
<feature type="transmembrane region" description="Helical" evidence="12">
    <location>
        <begin position="137"/>
        <end position="158"/>
    </location>
</feature>
<keyword evidence="10 12" id="KW-0472">Membrane</keyword>
<dbReference type="PROSITE" id="PS51098">
    <property type="entry name" value="PTS_EIIB_TYPE_1"/>
    <property type="match status" value="1"/>
</dbReference>
<dbReference type="PROSITE" id="PS51093">
    <property type="entry name" value="PTS_EIIA_TYPE_1"/>
    <property type="match status" value="1"/>
</dbReference>
<evidence type="ECO:0000256" key="8">
    <source>
        <dbReference type="ARBA" id="ARBA00022777"/>
    </source>
</evidence>
<organism evidence="16 17">
    <name type="scientific">Eubacterium barkeri</name>
    <name type="common">Clostridium barkeri</name>
    <dbReference type="NCBI Taxonomy" id="1528"/>
    <lineage>
        <taxon>Bacteria</taxon>
        <taxon>Bacillati</taxon>
        <taxon>Bacillota</taxon>
        <taxon>Clostridia</taxon>
        <taxon>Eubacteriales</taxon>
        <taxon>Eubacteriaceae</taxon>
        <taxon>Eubacterium</taxon>
    </lineage>
</organism>
<dbReference type="Pfam" id="PF00358">
    <property type="entry name" value="PTS_EIIA_1"/>
    <property type="match status" value="1"/>
</dbReference>
<dbReference type="Proteomes" id="UP000199652">
    <property type="component" value="Unassembled WGS sequence"/>
</dbReference>
<evidence type="ECO:0000313" key="16">
    <source>
        <dbReference type="EMBL" id="SDX82145.1"/>
    </source>
</evidence>
<accession>A0A1H3EU65</accession>
<dbReference type="FunFam" id="2.70.70.10:FF:000001">
    <property type="entry name" value="PTS system glucose-specific IIA component"/>
    <property type="match status" value="1"/>
</dbReference>
<name>A0A1H3EU65_EUBBA</name>
<feature type="transmembrane region" description="Helical" evidence="12">
    <location>
        <begin position="205"/>
        <end position="227"/>
    </location>
</feature>
<dbReference type="InterPro" id="IPR001127">
    <property type="entry name" value="PTS_EIIA_1_perm"/>
</dbReference>
<keyword evidence="17" id="KW-1185">Reference proteome</keyword>
<evidence type="ECO:0000256" key="10">
    <source>
        <dbReference type="ARBA" id="ARBA00023136"/>
    </source>
</evidence>
<evidence type="ECO:0000256" key="7">
    <source>
        <dbReference type="ARBA" id="ARBA00022692"/>
    </source>
</evidence>
<sequence length="679" mass="72286">MNLKAKSSVVFEKAQQFGKSFMLPIAVLPAAGLLLGIGGALSNPNTVMAYPILNVAWLQIIFTIMSAAGSIVFSNLPILFAAGVAVGLAKSDKGTAAIAALLGYLVMNATMNAILGITGELASAEGMAAAGQGMALGIQTLESGVFGGIIVGLMVSVLHNRFHNIEVPQFLGFFGGSRFVPIITAFAAIFLGVAMYFVWPFFQSLIMGMGNIVNATGYVGTFFYGFILRMLGPFGLHHIFYLPFWQTALGGTLEVAGKVYNGTQNIFFAQLADPGTVKFFEGTSRFMSGRFITMMFGLMGAAFAIYRCAKPENKKIVGGLMLTAALTSFMTGITEPLEFSFLFVAPVLYVAHAILDGLAFMLAHIFSITIGQTFSGGFIDYILFGVLQGQAKTNFLYVLLIGIPWSLVYYAVFTFLIKKFNLKTPGREGKLTEEPGIKGLKASARATRIVMALGGRNNLETVDCCATRLRVTVKDASKVRDTDFAATGSKGIIHKGNGVQVVYGPQVTVIKNEIEELLLTAPKDDWPTEKGTQIKAPGSGCILPLEKVPDEVFSKGIMGPGVAIDLKGNTVVAPCDGTVVLVAETKHAIALSTEDNEEILIHVGLDTVALGGEGFSPMVKKGDQVKAGDCLMTIDRDFLVEKGVCLITPVILCNAEEHPLTLTGATGEAEAGKTELFTL</sequence>
<dbReference type="STRING" id="1528.SAMN04488579_10849"/>
<keyword evidence="7 12" id="KW-0812">Transmembrane</keyword>
<keyword evidence="8" id="KW-0418">Kinase</keyword>
<keyword evidence="3" id="KW-1003">Cell membrane</keyword>
<evidence type="ECO:0000256" key="12">
    <source>
        <dbReference type="SAM" id="Phobius"/>
    </source>
</evidence>
<dbReference type="GO" id="GO:0005886">
    <property type="term" value="C:plasma membrane"/>
    <property type="evidence" value="ECO:0007669"/>
    <property type="project" value="UniProtKB-SubCell"/>
</dbReference>
<keyword evidence="4" id="KW-0762">Sugar transport</keyword>
<dbReference type="Pfam" id="PF00367">
    <property type="entry name" value="PTS_EIIB"/>
    <property type="match status" value="1"/>
</dbReference>
<feature type="transmembrane region" description="Helical" evidence="12">
    <location>
        <begin position="395"/>
        <end position="417"/>
    </location>
</feature>
<protein>
    <submittedName>
        <fullName evidence="16">PTS system IIB component, Glc family /PTS system IIC component, Glc family</fullName>
    </submittedName>
</protein>
<feature type="active site" description="Phosphocysteine intermediate; for EIIB activity" evidence="11">
    <location>
        <position position="465"/>
    </location>
</feature>
<dbReference type="SUPFAM" id="SSF55604">
    <property type="entry name" value="Glucose permease domain IIB"/>
    <property type="match status" value="1"/>
</dbReference>
<feature type="transmembrane region" description="Helical" evidence="12">
    <location>
        <begin position="21"/>
        <end position="41"/>
    </location>
</feature>
<keyword evidence="9 12" id="KW-1133">Transmembrane helix</keyword>
<feature type="domain" description="PTS EIIC type-1" evidence="15">
    <location>
        <begin position="8"/>
        <end position="429"/>
    </location>
</feature>
<dbReference type="RefSeq" id="WP_176770845.1">
    <property type="nucleotide sequence ID" value="NZ_FNOU01000008.1"/>
</dbReference>
<dbReference type="InterPro" id="IPR011055">
    <property type="entry name" value="Dup_hybrid_motif"/>
</dbReference>
<dbReference type="InterPro" id="IPR013013">
    <property type="entry name" value="PTS_EIIC_1"/>
</dbReference>
<evidence type="ECO:0000259" key="15">
    <source>
        <dbReference type="PROSITE" id="PS51103"/>
    </source>
</evidence>
<comment type="subcellular location">
    <subcellularLocation>
        <location evidence="1">Cell membrane</location>
        <topology evidence="1">Multi-pass membrane protein</topology>
    </subcellularLocation>
</comment>
<feature type="transmembrane region" description="Helical" evidence="12">
    <location>
        <begin position="316"/>
        <end position="333"/>
    </location>
</feature>
<dbReference type="NCBIfam" id="TIGR00826">
    <property type="entry name" value="EIIB_glc"/>
    <property type="match status" value="1"/>
</dbReference>
<feature type="transmembrane region" description="Helical" evidence="12">
    <location>
        <begin position="96"/>
        <end position="117"/>
    </location>
</feature>
<feature type="transmembrane region" description="Helical" evidence="12">
    <location>
        <begin position="179"/>
        <end position="199"/>
    </location>
</feature>
<keyword evidence="5" id="KW-0808">Transferase</keyword>
<feature type="transmembrane region" description="Helical" evidence="12">
    <location>
        <begin position="362"/>
        <end position="383"/>
    </location>
</feature>
<dbReference type="InterPro" id="IPR003352">
    <property type="entry name" value="PTS_EIIC"/>
</dbReference>
<dbReference type="CDD" id="cd00212">
    <property type="entry name" value="PTS_IIB_glc"/>
    <property type="match status" value="1"/>
</dbReference>
<dbReference type="InterPro" id="IPR050429">
    <property type="entry name" value="PTS_Glucose_EIICBA"/>
</dbReference>
<dbReference type="EMBL" id="FNOU01000008">
    <property type="protein sequence ID" value="SDX82145.1"/>
    <property type="molecule type" value="Genomic_DNA"/>
</dbReference>
<dbReference type="InterPro" id="IPR001996">
    <property type="entry name" value="PTS_IIB_1"/>
</dbReference>
<dbReference type="Gene3D" id="2.70.70.10">
    <property type="entry name" value="Glucose Permease (Domain IIA)"/>
    <property type="match status" value="1"/>
</dbReference>
<reference evidence="17" key="1">
    <citation type="submission" date="2016-10" db="EMBL/GenBank/DDBJ databases">
        <authorList>
            <person name="Varghese N."/>
            <person name="Submissions S."/>
        </authorList>
    </citation>
    <scope>NUCLEOTIDE SEQUENCE [LARGE SCALE GENOMIC DNA]</scope>
    <source>
        <strain evidence="17">VPI 5359</strain>
    </source>
</reference>
<evidence type="ECO:0000313" key="17">
    <source>
        <dbReference type="Proteomes" id="UP000199652"/>
    </source>
</evidence>
<keyword evidence="2" id="KW-0813">Transport</keyword>
<dbReference type="InterPro" id="IPR036878">
    <property type="entry name" value="Glu_permease_IIB"/>
</dbReference>
<evidence type="ECO:0000259" key="14">
    <source>
        <dbReference type="PROSITE" id="PS51098"/>
    </source>
</evidence>
<evidence type="ECO:0000256" key="1">
    <source>
        <dbReference type="ARBA" id="ARBA00004651"/>
    </source>
</evidence>
<proteinExistence type="predicted"/>
<keyword evidence="6" id="KW-0598">Phosphotransferase system</keyword>
<dbReference type="GO" id="GO:0009401">
    <property type="term" value="P:phosphoenolpyruvate-dependent sugar phosphotransferase system"/>
    <property type="evidence" value="ECO:0007669"/>
    <property type="project" value="UniProtKB-KW"/>
</dbReference>
<evidence type="ECO:0000256" key="2">
    <source>
        <dbReference type="ARBA" id="ARBA00022448"/>
    </source>
</evidence>
<evidence type="ECO:0000256" key="9">
    <source>
        <dbReference type="ARBA" id="ARBA00022989"/>
    </source>
</evidence>
<dbReference type="PROSITE" id="PS01035">
    <property type="entry name" value="PTS_EIIB_TYPE_1_CYS"/>
    <property type="match status" value="1"/>
</dbReference>
<feature type="domain" description="PTS EIIA type-1" evidence="13">
    <location>
        <begin position="550"/>
        <end position="654"/>
    </location>
</feature>
<dbReference type="InterPro" id="IPR018113">
    <property type="entry name" value="PTrfase_EIIB_Cys"/>
</dbReference>
<dbReference type="Pfam" id="PF02378">
    <property type="entry name" value="PTS_EIIC"/>
    <property type="match status" value="1"/>
</dbReference>
<feature type="transmembrane region" description="Helical" evidence="12">
    <location>
        <begin position="291"/>
        <end position="309"/>
    </location>
</feature>